<evidence type="ECO:0000256" key="1">
    <source>
        <dbReference type="ARBA" id="ARBA00022500"/>
    </source>
</evidence>
<keyword evidence="3" id="KW-1185">Reference proteome</keyword>
<gene>
    <name evidence="2" type="ordered locus">M5M_05540</name>
</gene>
<dbReference type="Gene3D" id="3.40.1550.10">
    <property type="entry name" value="CheC-like"/>
    <property type="match status" value="1"/>
</dbReference>
<dbReference type="CDD" id="cd17910">
    <property type="entry name" value="CheC_ClassII"/>
    <property type="match status" value="1"/>
</dbReference>
<dbReference type="KEGG" id="saga:M5M_05540"/>
<reference evidence="2 3" key="1">
    <citation type="journal article" date="2013" name="Genome Announc.">
        <title>Complete genome sequence of Simiduia agarivorans SA1(T), a marine bacterium able to degrade a variety of polysaccharides.</title>
        <authorList>
            <person name="Lin S.Y."/>
            <person name="Shieh W.Y."/>
            <person name="Chen J.S."/>
            <person name="Tang S.L."/>
        </authorList>
    </citation>
    <scope>NUCLEOTIDE SEQUENCE [LARGE SCALE GENOMIC DNA]</scope>
    <source>
        <strain evidence="3">DSM 21679 / JCM 13881 / BCRC 17597 / SA1</strain>
    </source>
</reference>
<proteinExistence type="predicted"/>
<accession>K4KJW7</accession>
<dbReference type="eggNOG" id="COG1776">
    <property type="taxonomic scope" value="Bacteria"/>
</dbReference>
<evidence type="ECO:0000313" key="3">
    <source>
        <dbReference type="Proteomes" id="UP000000466"/>
    </source>
</evidence>
<keyword evidence="1" id="KW-0145">Chemotaxis</keyword>
<dbReference type="GO" id="GO:0006935">
    <property type="term" value="P:chemotaxis"/>
    <property type="evidence" value="ECO:0007669"/>
    <property type="project" value="UniProtKB-KW"/>
</dbReference>
<dbReference type="InterPro" id="IPR028976">
    <property type="entry name" value="CheC-like_sf"/>
</dbReference>
<dbReference type="HOGENOM" id="CLU_087860_0_1_6"/>
<dbReference type="Proteomes" id="UP000000466">
    <property type="component" value="Chromosome"/>
</dbReference>
<sequence>MSFDLPFSETHRDCLQELTNVAMGAAGESLAAYTGTFVELPVPVIRYVAPAALYESMPHLQDASRVSGAVQSFSTDKGAAYAMVVVADEALADLAILRGLALDSEEKERDLLTSLTSVICETCIATLAELAGRELAIEPVFVASMHQDLQALSLDDLVSVDYVTSIEIPYRLENHPFKCDLLLLFPESLNQPLLDLLDQVLAG</sequence>
<dbReference type="RefSeq" id="WP_015046486.1">
    <property type="nucleotide sequence ID" value="NC_018868.3"/>
</dbReference>
<evidence type="ECO:0000313" key="2">
    <source>
        <dbReference type="EMBL" id="AFU98313.1"/>
    </source>
</evidence>
<dbReference type="EMBL" id="CP003746">
    <property type="protein sequence ID" value="AFU98313.1"/>
    <property type="molecule type" value="Genomic_DNA"/>
</dbReference>
<dbReference type="OrthoDB" id="281471at2"/>
<dbReference type="AlphaFoldDB" id="K4KJW7"/>
<dbReference type="SUPFAM" id="SSF103039">
    <property type="entry name" value="CheC-like"/>
    <property type="match status" value="1"/>
</dbReference>
<protein>
    <submittedName>
        <fullName evidence="2">MCP methylation inhibitor CheC</fullName>
    </submittedName>
</protein>
<dbReference type="STRING" id="1117647.M5M_05540"/>
<name>K4KJW7_SIMAS</name>
<organism evidence="2 3">
    <name type="scientific">Simiduia agarivorans (strain DSM 21679 / JCM 13881 / BCRC 17597 / SA1)</name>
    <dbReference type="NCBI Taxonomy" id="1117647"/>
    <lineage>
        <taxon>Bacteria</taxon>
        <taxon>Pseudomonadati</taxon>
        <taxon>Pseudomonadota</taxon>
        <taxon>Gammaproteobacteria</taxon>
        <taxon>Cellvibrionales</taxon>
        <taxon>Cellvibrionaceae</taxon>
        <taxon>Simiduia</taxon>
    </lineage>
</organism>